<dbReference type="GO" id="GO:0043568">
    <property type="term" value="P:positive regulation of insulin-like growth factor receptor signaling pathway"/>
    <property type="evidence" value="ECO:0007669"/>
    <property type="project" value="Ensembl"/>
</dbReference>
<comment type="subunit">
    <text evidence="3">Binds IGF2 more than IGF1.</text>
</comment>
<comment type="subcellular location">
    <subcellularLocation>
        <location evidence="2">Secreted</location>
    </subcellularLocation>
</comment>
<dbReference type="GO" id="GO:0031995">
    <property type="term" value="F:insulin-like growth factor II binding"/>
    <property type="evidence" value="ECO:0007669"/>
    <property type="project" value="TreeGrafter"/>
</dbReference>
<dbReference type="InterPro" id="IPR009030">
    <property type="entry name" value="Growth_fac_rcpt_cys_sf"/>
</dbReference>
<evidence type="ECO:0000256" key="8">
    <source>
        <dbReference type="PROSITE-ProRule" id="PRU00500"/>
    </source>
</evidence>
<evidence type="ECO:0000256" key="5">
    <source>
        <dbReference type="ARBA" id="ARBA00022525"/>
    </source>
</evidence>
<accession>A0A452UU85</accession>
<dbReference type="InterPro" id="IPR022327">
    <property type="entry name" value="IGFBP-4"/>
</dbReference>
<evidence type="ECO:0000256" key="7">
    <source>
        <dbReference type="ARBA" id="ARBA00023183"/>
    </source>
</evidence>
<gene>
    <name evidence="11" type="primary">IGFBP4</name>
</gene>
<dbReference type="GO" id="GO:0031994">
    <property type="term" value="F:insulin-like growth factor I binding"/>
    <property type="evidence" value="ECO:0007669"/>
    <property type="project" value="TreeGrafter"/>
</dbReference>
<evidence type="ECO:0000256" key="2">
    <source>
        <dbReference type="ARBA" id="ARBA00004613"/>
    </source>
</evidence>
<dbReference type="GO" id="GO:0005615">
    <property type="term" value="C:extracellular space"/>
    <property type="evidence" value="ECO:0007669"/>
    <property type="project" value="Ensembl"/>
</dbReference>
<evidence type="ECO:0000256" key="3">
    <source>
        <dbReference type="ARBA" id="ARBA00011592"/>
    </source>
</evidence>
<sequence>MEATVSSFPLPLSSPLTFPGGPFPASPQWDWDAWLSSSLGGPSGQDVLLGKEKRKAGVKWTGVGRTERMRHKEGCEEILALGGMPCGVYTPRCGSGLRCYPPRGVEKPLHTLMHGQGVCMELAEIEAIQESLQPSDKDEGEHPNNSFSPCSAHDRRCLQKHFAKIRDRSSSGGKMKVIGVPREEARPVVRTSDLQILMCDMCMTLYDISYPSCLEIRPFPCHPALDGQRGKCWCVDRKTGVKLPGGLEPKGELDCHQLADSFRK</sequence>
<dbReference type="SMART" id="SM00121">
    <property type="entry name" value="IB"/>
    <property type="match status" value="1"/>
</dbReference>
<dbReference type="GO" id="GO:0043410">
    <property type="term" value="P:positive regulation of MAPK cascade"/>
    <property type="evidence" value="ECO:0007669"/>
    <property type="project" value="Ensembl"/>
</dbReference>
<dbReference type="PANTHER" id="PTHR11551:SF7">
    <property type="entry name" value="INSULIN-LIKE GROWTH FACTOR-BINDING PROTEIN 4"/>
    <property type="match status" value="1"/>
</dbReference>
<keyword evidence="7" id="KW-0340">Growth factor binding</keyword>
<dbReference type="InterPro" id="IPR000716">
    <property type="entry name" value="Thyroglobulin_1"/>
</dbReference>
<organism evidence="11">
    <name type="scientific">Ursus maritimus</name>
    <name type="common">Polar bear</name>
    <name type="synonym">Thalarctos maritimus</name>
    <dbReference type="NCBI Taxonomy" id="29073"/>
    <lineage>
        <taxon>Eukaryota</taxon>
        <taxon>Metazoa</taxon>
        <taxon>Chordata</taxon>
        <taxon>Craniata</taxon>
        <taxon>Vertebrata</taxon>
        <taxon>Euteleostomi</taxon>
        <taxon>Mammalia</taxon>
        <taxon>Eutheria</taxon>
        <taxon>Laurasiatheria</taxon>
        <taxon>Carnivora</taxon>
        <taxon>Caniformia</taxon>
        <taxon>Ursidae</taxon>
        <taxon>Ursus</taxon>
    </lineage>
</organism>
<dbReference type="AlphaFoldDB" id="A0A452UU85"/>
<feature type="domain" description="Thyroglobulin type-1" evidence="9">
    <location>
        <begin position="196"/>
        <end position="255"/>
    </location>
</feature>
<reference evidence="11" key="1">
    <citation type="submission" date="2019-03" db="UniProtKB">
        <authorList>
            <consortium name="Ensembl"/>
        </authorList>
    </citation>
    <scope>IDENTIFICATION</scope>
</reference>
<dbReference type="GeneTree" id="ENSGT00940000159647"/>
<dbReference type="PRINTS" id="PR01980">
    <property type="entry name" value="IGFBPFAMILY4"/>
</dbReference>
<dbReference type="Gene3D" id="4.10.40.20">
    <property type="match status" value="1"/>
</dbReference>
<protein>
    <recommendedName>
        <fullName evidence="4">Insulin-like growth factor-binding protein 4</fullName>
    </recommendedName>
</protein>
<evidence type="ECO:0000256" key="6">
    <source>
        <dbReference type="ARBA" id="ARBA00023157"/>
    </source>
</evidence>
<evidence type="ECO:0000313" key="11">
    <source>
        <dbReference type="Ensembl" id="ENSUMAP00000024622"/>
    </source>
</evidence>
<dbReference type="Pfam" id="PF00086">
    <property type="entry name" value="Thyroglobulin_1"/>
    <property type="match status" value="1"/>
</dbReference>
<dbReference type="PANTHER" id="PTHR11551">
    <property type="entry name" value="INSULIN-LIKE GROWTH FACTOR BINDING PROTEIN"/>
    <property type="match status" value="1"/>
</dbReference>
<feature type="domain" description="IGFBP N-terminal" evidence="10">
    <location>
        <begin position="37"/>
        <end position="122"/>
    </location>
</feature>
<dbReference type="Ensembl" id="ENSUMAT00000029159.1">
    <property type="protein sequence ID" value="ENSUMAP00000024622.1"/>
    <property type="gene ID" value="ENSUMAG00000017899.1"/>
</dbReference>
<dbReference type="InterPro" id="IPR000867">
    <property type="entry name" value="IGFBP-like"/>
</dbReference>
<comment type="function">
    <text evidence="1">IGF-binding proteins prolong the half-life of the IGFs and have been shown to either inhibit or stimulate the growth promoting effects of the IGFs on cell culture. They alter the interaction of IGFs with their cell surface receptors.</text>
</comment>
<proteinExistence type="predicted"/>
<dbReference type="Gene3D" id="4.10.800.10">
    <property type="entry name" value="Thyroglobulin type-1"/>
    <property type="match status" value="1"/>
</dbReference>
<evidence type="ECO:0000256" key="4">
    <source>
        <dbReference type="ARBA" id="ARBA00013680"/>
    </source>
</evidence>
<dbReference type="SMART" id="SM00211">
    <property type="entry name" value="TY"/>
    <property type="match status" value="1"/>
</dbReference>
<dbReference type="GO" id="GO:0000165">
    <property type="term" value="P:MAPK cascade"/>
    <property type="evidence" value="ECO:0007669"/>
    <property type="project" value="Ensembl"/>
</dbReference>
<dbReference type="GO" id="GO:0044342">
    <property type="term" value="P:type B pancreatic cell proliferation"/>
    <property type="evidence" value="ECO:0007669"/>
    <property type="project" value="Ensembl"/>
</dbReference>
<name>A0A452UU85_URSMA</name>
<dbReference type="PROSITE" id="PS51323">
    <property type="entry name" value="IGFBP_N_2"/>
    <property type="match status" value="1"/>
</dbReference>
<dbReference type="InterPro" id="IPR022321">
    <property type="entry name" value="IGFBP_1-6_chordata"/>
</dbReference>
<comment type="caution">
    <text evidence="8">Lacks conserved residue(s) required for the propagation of feature annotation.</text>
</comment>
<keyword evidence="6" id="KW-1015">Disulfide bond</keyword>
<dbReference type="PRINTS" id="PR01976">
    <property type="entry name" value="IGFBPFAMILY"/>
</dbReference>
<evidence type="ECO:0000256" key="1">
    <source>
        <dbReference type="ARBA" id="ARBA00003811"/>
    </source>
</evidence>
<dbReference type="InterPro" id="IPR036857">
    <property type="entry name" value="Thyroglobulin_1_sf"/>
</dbReference>
<evidence type="ECO:0000259" key="10">
    <source>
        <dbReference type="PROSITE" id="PS51323"/>
    </source>
</evidence>
<evidence type="ECO:0000259" key="9">
    <source>
        <dbReference type="PROSITE" id="PS51162"/>
    </source>
</evidence>
<dbReference type="GO" id="GO:0010906">
    <property type="term" value="P:regulation of glucose metabolic process"/>
    <property type="evidence" value="ECO:0007669"/>
    <property type="project" value="Ensembl"/>
</dbReference>
<dbReference type="PROSITE" id="PS51162">
    <property type="entry name" value="THYROGLOBULIN_1_2"/>
    <property type="match status" value="1"/>
</dbReference>
<dbReference type="SUPFAM" id="SSF57184">
    <property type="entry name" value="Growth factor receptor domain"/>
    <property type="match status" value="1"/>
</dbReference>
<keyword evidence="5" id="KW-0964">Secreted</keyword>
<dbReference type="GO" id="GO:0001558">
    <property type="term" value="P:regulation of cell growth"/>
    <property type="evidence" value="ECO:0007669"/>
    <property type="project" value="Ensembl"/>
</dbReference>
<dbReference type="SUPFAM" id="SSF57610">
    <property type="entry name" value="Thyroglobulin type-1 domain"/>
    <property type="match status" value="1"/>
</dbReference>